<dbReference type="InterPro" id="IPR000597">
    <property type="entry name" value="Ribosomal_uL3"/>
</dbReference>
<dbReference type="GO" id="GO:0019843">
    <property type="term" value="F:rRNA binding"/>
    <property type="evidence" value="ECO:0007669"/>
    <property type="project" value="UniProtKB-UniRule"/>
</dbReference>
<keyword evidence="3 7" id="KW-0694">RNA-binding</keyword>
<evidence type="ECO:0000256" key="6">
    <source>
        <dbReference type="ARBA" id="ARBA00035243"/>
    </source>
</evidence>
<dbReference type="Proteomes" id="UP000176300">
    <property type="component" value="Unassembled WGS sequence"/>
</dbReference>
<dbReference type="InterPro" id="IPR009000">
    <property type="entry name" value="Transl_B-barrel_sf"/>
</dbReference>
<evidence type="ECO:0000313" key="9">
    <source>
        <dbReference type="EMBL" id="OGH83218.1"/>
    </source>
</evidence>
<evidence type="ECO:0000256" key="4">
    <source>
        <dbReference type="ARBA" id="ARBA00022980"/>
    </source>
</evidence>
<dbReference type="FunFam" id="2.40.30.10:FF:000004">
    <property type="entry name" value="50S ribosomal protein L3"/>
    <property type="match status" value="1"/>
</dbReference>
<keyword evidence="2 7" id="KW-0699">rRNA-binding</keyword>
<keyword evidence="4 7" id="KW-0689">Ribosomal protein</keyword>
<dbReference type="PANTHER" id="PTHR11229">
    <property type="entry name" value="50S RIBOSOMAL PROTEIN L3"/>
    <property type="match status" value="1"/>
</dbReference>
<evidence type="ECO:0000256" key="8">
    <source>
        <dbReference type="SAM" id="MobiDB-lite"/>
    </source>
</evidence>
<dbReference type="AlphaFoldDB" id="A0A1F6NHC0"/>
<dbReference type="GO" id="GO:0022625">
    <property type="term" value="C:cytosolic large ribosomal subunit"/>
    <property type="evidence" value="ECO:0007669"/>
    <property type="project" value="TreeGrafter"/>
</dbReference>
<sequence>MKFILGTKIGMTQLFRKDGTVVPVTRVNAGPCVVAQVKTDKKDNVNSIQVGFFEQKKFRLNKAEQGHLKDLPSVRILREFRSENEVGLKRGDKFTVETFAPGEKVKVTGWSKGKGFQGVVKRHHFRGGPASHGHKDNLRMPGSIGAGGVQRVFKGMRMAGHMGDAQVSINNLEIIEVFPEENILAIKGAVPGAKGSLLLISTPEGDIKVEVEKSKKEVEPTGEGTLIPISHRDEIPTDAEKVKEEAPVGAEEKK</sequence>
<dbReference type="SUPFAM" id="SSF50447">
    <property type="entry name" value="Translation proteins"/>
    <property type="match status" value="1"/>
</dbReference>
<feature type="compositionally biased region" description="Basic and acidic residues" evidence="8">
    <location>
        <begin position="230"/>
        <end position="254"/>
    </location>
</feature>
<dbReference type="InterPro" id="IPR019927">
    <property type="entry name" value="Ribosomal_uL3_bac/org-type"/>
</dbReference>
<keyword evidence="5 7" id="KW-0687">Ribonucleoprotein</keyword>
<comment type="similarity">
    <text evidence="1 7">Belongs to the universal ribosomal protein uL3 family.</text>
</comment>
<dbReference type="PANTHER" id="PTHR11229:SF16">
    <property type="entry name" value="LARGE RIBOSOMAL SUBUNIT PROTEIN UL3C"/>
    <property type="match status" value="1"/>
</dbReference>
<reference evidence="9 10" key="1">
    <citation type="journal article" date="2016" name="Nat. Commun.">
        <title>Thousands of microbial genomes shed light on interconnected biogeochemical processes in an aquifer system.</title>
        <authorList>
            <person name="Anantharaman K."/>
            <person name="Brown C.T."/>
            <person name="Hug L.A."/>
            <person name="Sharon I."/>
            <person name="Castelle C.J."/>
            <person name="Probst A.J."/>
            <person name="Thomas B.C."/>
            <person name="Singh A."/>
            <person name="Wilkins M.J."/>
            <person name="Karaoz U."/>
            <person name="Brodie E.L."/>
            <person name="Williams K.H."/>
            <person name="Hubbard S.S."/>
            <person name="Banfield J.F."/>
        </authorList>
    </citation>
    <scope>NUCLEOTIDE SEQUENCE [LARGE SCALE GENOMIC DNA]</scope>
</reference>
<organism evidence="9 10">
    <name type="scientific">Candidatus Magasanikbacteria bacterium RIFOXYB1_FULL_40_15</name>
    <dbReference type="NCBI Taxonomy" id="1798697"/>
    <lineage>
        <taxon>Bacteria</taxon>
        <taxon>Candidatus Magasanikiibacteriota</taxon>
    </lineage>
</organism>
<comment type="function">
    <text evidence="7">One of the primary rRNA binding proteins, it binds directly near the 3'-end of the 23S rRNA, where it nucleates assembly of the 50S subunit.</text>
</comment>
<protein>
    <recommendedName>
        <fullName evidence="6 7">Large ribosomal subunit protein uL3</fullName>
    </recommendedName>
</protein>
<accession>A0A1F6NHC0</accession>
<dbReference type="GO" id="GO:0003735">
    <property type="term" value="F:structural constituent of ribosome"/>
    <property type="evidence" value="ECO:0007669"/>
    <property type="project" value="UniProtKB-UniRule"/>
</dbReference>
<evidence type="ECO:0000256" key="1">
    <source>
        <dbReference type="ARBA" id="ARBA00006540"/>
    </source>
</evidence>
<feature type="region of interest" description="Disordered" evidence="8">
    <location>
        <begin position="213"/>
        <end position="254"/>
    </location>
</feature>
<dbReference type="STRING" id="1798697.A2373_01520"/>
<comment type="subunit">
    <text evidence="7">Part of the 50S ribosomal subunit. Forms a cluster with proteins L14 and L19.</text>
</comment>
<proteinExistence type="inferred from homology"/>
<dbReference type="GO" id="GO:0006412">
    <property type="term" value="P:translation"/>
    <property type="evidence" value="ECO:0007669"/>
    <property type="project" value="UniProtKB-UniRule"/>
</dbReference>
<dbReference type="NCBIfam" id="TIGR03625">
    <property type="entry name" value="L3_bact"/>
    <property type="match status" value="1"/>
</dbReference>
<dbReference type="Gene3D" id="2.40.30.10">
    <property type="entry name" value="Translation factors"/>
    <property type="match status" value="1"/>
</dbReference>
<dbReference type="HAMAP" id="MF_01325_B">
    <property type="entry name" value="Ribosomal_uL3_B"/>
    <property type="match status" value="1"/>
</dbReference>
<dbReference type="Pfam" id="PF00297">
    <property type="entry name" value="Ribosomal_L3"/>
    <property type="match status" value="1"/>
</dbReference>
<comment type="caution">
    <text evidence="9">The sequence shown here is derived from an EMBL/GenBank/DDBJ whole genome shotgun (WGS) entry which is preliminary data.</text>
</comment>
<evidence type="ECO:0000256" key="3">
    <source>
        <dbReference type="ARBA" id="ARBA00022884"/>
    </source>
</evidence>
<gene>
    <name evidence="7" type="primary">rplC</name>
    <name evidence="9" type="ORF">A2373_01520</name>
</gene>
<evidence type="ECO:0000256" key="2">
    <source>
        <dbReference type="ARBA" id="ARBA00022730"/>
    </source>
</evidence>
<evidence type="ECO:0000256" key="5">
    <source>
        <dbReference type="ARBA" id="ARBA00023274"/>
    </source>
</evidence>
<evidence type="ECO:0000313" key="10">
    <source>
        <dbReference type="Proteomes" id="UP000176300"/>
    </source>
</evidence>
<dbReference type="Gene3D" id="3.30.160.810">
    <property type="match status" value="1"/>
</dbReference>
<name>A0A1F6NHC0_9BACT</name>
<evidence type="ECO:0000256" key="7">
    <source>
        <dbReference type="HAMAP-Rule" id="MF_01325"/>
    </source>
</evidence>
<dbReference type="EMBL" id="MFQS01000017">
    <property type="protein sequence ID" value="OGH83218.1"/>
    <property type="molecule type" value="Genomic_DNA"/>
</dbReference>